<organism evidence="2 3">
    <name type="scientific">Rhizopus stolonifer</name>
    <name type="common">Rhizopus nigricans</name>
    <dbReference type="NCBI Taxonomy" id="4846"/>
    <lineage>
        <taxon>Eukaryota</taxon>
        <taxon>Fungi</taxon>
        <taxon>Fungi incertae sedis</taxon>
        <taxon>Mucoromycota</taxon>
        <taxon>Mucoromycotina</taxon>
        <taxon>Mucoromycetes</taxon>
        <taxon>Mucorales</taxon>
        <taxon>Mucorineae</taxon>
        <taxon>Rhizopodaceae</taxon>
        <taxon>Rhizopus</taxon>
    </lineage>
</organism>
<sequence length="90" mass="10424">MVHSVIQTTEEDKENVIHKLEKQFHLSTGQSRKIAQLLENEMKTGLSKQDDDSTKLSEYIGLDVSGSYIRVYLVWLHGQGRITTLQMKYR</sequence>
<evidence type="ECO:0000259" key="1">
    <source>
        <dbReference type="Pfam" id="PF00349"/>
    </source>
</evidence>
<proteinExistence type="predicted"/>
<feature type="domain" description="Hexokinase N-terminal" evidence="1">
    <location>
        <begin position="17"/>
        <end position="89"/>
    </location>
</feature>
<gene>
    <name evidence="2" type="ORF">CU098_008540</name>
</gene>
<dbReference type="SUPFAM" id="SSF53067">
    <property type="entry name" value="Actin-like ATPase domain"/>
    <property type="match status" value="1"/>
</dbReference>
<keyword evidence="3" id="KW-1185">Reference proteome</keyword>
<dbReference type="Pfam" id="PF00349">
    <property type="entry name" value="Hexokinase_1"/>
    <property type="match status" value="1"/>
</dbReference>
<dbReference type="GO" id="GO:0016773">
    <property type="term" value="F:phosphotransferase activity, alcohol group as acceptor"/>
    <property type="evidence" value="ECO:0007669"/>
    <property type="project" value="InterPro"/>
</dbReference>
<evidence type="ECO:0000313" key="2">
    <source>
        <dbReference type="EMBL" id="RCH86589.1"/>
    </source>
</evidence>
<protein>
    <recommendedName>
        <fullName evidence="1">Hexokinase N-terminal domain-containing protein</fullName>
    </recommendedName>
</protein>
<comment type="caution">
    <text evidence="2">The sequence shown here is derived from an EMBL/GenBank/DDBJ whole genome shotgun (WGS) entry which is preliminary data.</text>
</comment>
<dbReference type="AlphaFoldDB" id="A0A367J9T5"/>
<dbReference type="Proteomes" id="UP000253551">
    <property type="component" value="Unassembled WGS sequence"/>
</dbReference>
<accession>A0A367J9T5</accession>
<evidence type="ECO:0000313" key="3">
    <source>
        <dbReference type="Proteomes" id="UP000253551"/>
    </source>
</evidence>
<dbReference type="STRING" id="4846.A0A367J9T5"/>
<feature type="non-terminal residue" evidence="2">
    <location>
        <position position="90"/>
    </location>
</feature>
<reference evidence="2 3" key="1">
    <citation type="journal article" date="2018" name="G3 (Bethesda)">
        <title>Phylogenetic and Phylogenomic Definition of Rhizopus Species.</title>
        <authorList>
            <person name="Gryganskyi A.P."/>
            <person name="Golan J."/>
            <person name="Dolatabadi S."/>
            <person name="Mondo S."/>
            <person name="Robb S."/>
            <person name="Idnurm A."/>
            <person name="Muszewska A."/>
            <person name="Steczkiewicz K."/>
            <person name="Masonjones S."/>
            <person name="Liao H.L."/>
            <person name="Gajdeczka M.T."/>
            <person name="Anike F."/>
            <person name="Vuek A."/>
            <person name="Anishchenko I.M."/>
            <person name="Voigt K."/>
            <person name="de Hoog G.S."/>
            <person name="Smith M.E."/>
            <person name="Heitman J."/>
            <person name="Vilgalys R."/>
            <person name="Stajich J.E."/>
        </authorList>
    </citation>
    <scope>NUCLEOTIDE SEQUENCE [LARGE SCALE GENOMIC DNA]</scope>
    <source>
        <strain evidence="2 3">LSU 92-RS-03</strain>
    </source>
</reference>
<dbReference type="GO" id="GO:0005975">
    <property type="term" value="P:carbohydrate metabolic process"/>
    <property type="evidence" value="ECO:0007669"/>
    <property type="project" value="InterPro"/>
</dbReference>
<dbReference type="InterPro" id="IPR043129">
    <property type="entry name" value="ATPase_NBD"/>
</dbReference>
<name>A0A367J9T5_RHIST</name>
<dbReference type="InterPro" id="IPR022672">
    <property type="entry name" value="Hexokinase_N"/>
</dbReference>
<dbReference type="GO" id="GO:0005524">
    <property type="term" value="F:ATP binding"/>
    <property type="evidence" value="ECO:0007669"/>
    <property type="project" value="InterPro"/>
</dbReference>
<dbReference type="EMBL" id="PJQM01003903">
    <property type="protein sequence ID" value="RCH86589.1"/>
    <property type="molecule type" value="Genomic_DNA"/>
</dbReference>